<dbReference type="PROSITE" id="PS01012">
    <property type="entry name" value="FOLYLPOLYGLU_SYNT_2"/>
    <property type="match status" value="1"/>
</dbReference>
<dbReference type="Gene3D" id="3.40.1190.10">
    <property type="entry name" value="Mur-like, catalytic domain"/>
    <property type="match status" value="1"/>
</dbReference>
<keyword evidence="6" id="KW-0547">Nucleotide-binding</keyword>
<evidence type="ECO:0000256" key="6">
    <source>
        <dbReference type="ARBA" id="ARBA00022741"/>
    </source>
</evidence>
<evidence type="ECO:0000256" key="3">
    <source>
        <dbReference type="ARBA" id="ARBA00022563"/>
    </source>
</evidence>
<feature type="region of interest" description="Disordered" evidence="11">
    <location>
        <begin position="462"/>
        <end position="486"/>
    </location>
</feature>
<evidence type="ECO:0000256" key="2">
    <source>
        <dbReference type="ARBA" id="ARBA00008276"/>
    </source>
</evidence>
<name>A0ABP0XMG9_9ROSI</name>
<evidence type="ECO:0000259" key="12">
    <source>
        <dbReference type="Pfam" id="PF08245"/>
    </source>
</evidence>
<gene>
    <name evidence="13" type="ORF">CITCOLO1_LOCUS427</name>
</gene>
<dbReference type="InterPro" id="IPR013221">
    <property type="entry name" value="Mur_ligase_cen"/>
</dbReference>
<dbReference type="EC" id="6.3.2.17" evidence="10"/>
<dbReference type="InterPro" id="IPR036615">
    <property type="entry name" value="Mur_ligase_C_dom_sf"/>
</dbReference>
<evidence type="ECO:0000256" key="9">
    <source>
        <dbReference type="ARBA" id="ARBA00047493"/>
    </source>
</evidence>
<keyword evidence="4 10" id="KW-0436">Ligase</keyword>
<dbReference type="Proteomes" id="UP001642487">
    <property type="component" value="Chromosome 1"/>
</dbReference>
<comment type="pathway">
    <text evidence="1 10">Cofactor biosynthesis; tetrahydrofolylpolyglutamate biosynthesis.</text>
</comment>
<evidence type="ECO:0000256" key="8">
    <source>
        <dbReference type="ARBA" id="ARBA00022842"/>
    </source>
</evidence>
<accession>A0ABP0XMG9</accession>
<dbReference type="PIRSF" id="PIRSF038895">
    <property type="entry name" value="FPGS"/>
    <property type="match status" value="1"/>
</dbReference>
<evidence type="ECO:0000313" key="14">
    <source>
        <dbReference type="Proteomes" id="UP001642487"/>
    </source>
</evidence>
<comment type="cofactor">
    <cofactor evidence="10">
        <name>a monovalent cation</name>
        <dbReference type="ChEBI" id="CHEBI:60242"/>
    </cofactor>
    <text evidence="10">A monovalent cation.</text>
</comment>
<dbReference type="InterPro" id="IPR018109">
    <property type="entry name" value="Folylpolyglutamate_synth_CS"/>
</dbReference>
<dbReference type="SUPFAM" id="SSF53623">
    <property type="entry name" value="MurD-like peptide ligases, catalytic domain"/>
    <property type="match status" value="1"/>
</dbReference>
<comment type="catalytic activity">
    <reaction evidence="9 10">
        <text>(6S)-5,6,7,8-tetrahydrofolyl-(gamma-L-Glu)(n) + L-glutamate + ATP = (6S)-5,6,7,8-tetrahydrofolyl-(gamma-L-Glu)(n+1) + ADP + phosphate + H(+)</text>
        <dbReference type="Rhea" id="RHEA:10580"/>
        <dbReference type="Rhea" id="RHEA-COMP:14738"/>
        <dbReference type="Rhea" id="RHEA-COMP:14740"/>
        <dbReference type="ChEBI" id="CHEBI:15378"/>
        <dbReference type="ChEBI" id="CHEBI:29985"/>
        <dbReference type="ChEBI" id="CHEBI:30616"/>
        <dbReference type="ChEBI" id="CHEBI:43474"/>
        <dbReference type="ChEBI" id="CHEBI:141005"/>
        <dbReference type="ChEBI" id="CHEBI:456216"/>
        <dbReference type="EC" id="6.3.2.17"/>
    </reaction>
</comment>
<proteinExistence type="inferred from homology"/>
<evidence type="ECO:0000256" key="5">
    <source>
        <dbReference type="ARBA" id="ARBA00022723"/>
    </source>
</evidence>
<evidence type="ECO:0000256" key="11">
    <source>
        <dbReference type="SAM" id="MobiDB-lite"/>
    </source>
</evidence>
<dbReference type="PROSITE" id="PS01011">
    <property type="entry name" value="FOLYLPOLYGLU_SYNT_1"/>
    <property type="match status" value="1"/>
</dbReference>
<dbReference type="Pfam" id="PF08245">
    <property type="entry name" value="Mur_ligase_M"/>
    <property type="match status" value="1"/>
</dbReference>
<keyword evidence="3 10" id="KW-0554">One-carbon metabolism</keyword>
<dbReference type="InterPro" id="IPR023600">
    <property type="entry name" value="Folylpolyglutamate_synth_euk"/>
</dbReference>
<dbReference type="Gene3D" id="3.90.190.20">
    <property type="entry name" value="Mur ligase, C-terminal domain"/>
    <property type="match status" value="1"/>
</dbReference>
<dbReference type="InterPro" id="IPR036565">
    <property type="entry name" value="Mur-like_cat_sf"/>
</dbReference>
<dbReference type="PANTHER" id="PTHR11136">
    <property type="entry name" value="FOLYLPOLYGLUTAMATE SYNTHASE-RELATED"/>
    <property type="match status" value="1"/>
</dbReference>
<evidence type="ECO:0000256" key="10">
    <source>
        <dbReference type="PIRNR" id="PIRNR038895"/>
    </source>
</evidence>
<comment type="function">
    <text evidence="10">Catalyzes conversion of folates to polyglutamate derivatives allowing concentration of folate compounds in the cell and the intracellular retention of these cofactors, which are important substrates for most of the folate-dependent enzymes that are involved in one-carbon transfer reactions involved in purine, pyrimidine and amino acid synthesis.</text>
</comment>
<evidence type="ECO:0000313" key="13">
    <source>
        <dbReference type="EMBL" id="CAK9308907.1"/>
    </source>
</evidence>
<sequence>MVEGNDTLKDSQTPYEEALDALSSLIVNRRRCDKSGDRFELMFEYVKMLDLEESMSQMKVIHVAGTKGKGSTCTFTESILRNCGFRTGLFTSPHLIDIRERFRLDGIDVSEDKFLTYFWWCYNRLKEKTSEDVPMPHLFRFLALLAFKIFSDEQVDVAILEVGLGGTFDATNVVQAPVVCGIASLGYDHMELLGNTLGEIASEKAGIFKRGAPAFTVFQPDEAMRVLRDKASQLDVQLTVVPSLDPALLNGRKLGLEGEHQYLNAGLAVALSSAWLHRAGHSKLSYVEQSRSLPEQFIEGLTTASFEGRAQIVPDRYIDIESPDDLVFYLDGAHSPESMEACGRWFSAAVRHNQPGILNHQSEANGTSSNKHQGYDNEEARKKSVQVLLFNCMSVRDPQLLLPPLIKSCANNGVHFKKALFVPNTSVFNKVGTHGLPETNGQVDLSWQFRVRRVWENTMQCDKGNDSKGTGAVLEEESEKSEVGGKTCENSSVFSSLPMAIKWLRDSVLQQNRSVRLQVLVTGSLHLVGDVLKLIK</sequence>
<organism evidence="13 14">
    <name type="scientific">Citrullus colocynthis</name>
    <name type="common">colocynth</name>
    <dbReference type="NCBI Taxonomy" id="252529"/>
    <lineage>
        <taxon>Eukaryota</taxon>
        <taxon>Viridiplantae</taxon>
        <taxon>Streptophyta</taxon>
        <taxon>Embryophyta</taxon>
        <taxon>Tracheophyta</taxon>
        <taxon>Spermatophyta</taxon>
        <taxon>Magnoliopsida</taxon>
        <taxon>eudicotyledons</taxon>
        <taxon>Gunneridae</taxon>
        <taxon>Pentapetalae</taxon>
        <taxon>rosids</taxon>
        <taxon>fabids</taxon>
        <taxon>Cucurbitales</taxon>
        <taxon>Cucurbitaceae</taxon>
        <taxon>Benincaseae</taxon>
        <taxon>Citrullus</taxon>
    </lineage>
</organism>
<evidence type="ECO:0000256" key="4">
    <source>
        <dbReference type="ARBA" id="ARBA00022598"/>
    </source>
</evidence>
<reference evidence="13 14" key="1">
    <citation type="submission" date="2024-03" db="EMBL/GenBank/DDBJ databases">
        <authorList>
            <person name="Gkanogiannis A."/>
            <person name="Becerra Lopez-Lavalle L."/>
        </authorList>
    </citation>
    <scope>NUCLEOTIDE SEQUENCE [LARGE SCALE GENOMIC DNA]</scope>
</reference>
<dbReference type="SUPFAM" id="SSF53244">
    <property type="entry name" value="MurD-like peptide ligases, peptide-binding domain"/>
    <property type="match status" value="1"/>
</dbReference>
<keyword evidence="7" id="KW-0067">ATP-binding</keyword>
<keyword evidence="8" id="KW-0460">Magnesium</keyword>
<dbReference type="NCBIfam" id="TIGR01499">
    <property type="entry name" value="folC"/>
    <property type="match status" value="1"/>
</dbReference>
<dbReference type="InterPro" id="IPR001645">
    <property type="entry name" value="Folylpolyglutamate_synth"/>
</dbReference>
<evidence type="ECO:0000256" key="7">
    <source>
        <dbReference type="ARBA" id="ARBA00022840"/>
    </source>
</evidence>
<protein>
    <recommendedName>
        <fullName evidence="10">Folylpolyglutamate synthase</fullName>
        <ecNumber evidence="10">6.3.2.17</ecNumber>
    </recommendedName>
    <alternativeName>
        <fullName evidence="10">Folylpoly-gamma-glutamate synthetase</fullName>
    </alternativeName>
    <alternativeName>
        <fullName evidence="10">Tetrahydrofolylpolyglutamate synthase</fullName>
    </alternativeName>
</protein>
<feature type="domain" description="Mur ligase central" evidence="12">
    <location>
        <begin position="63"/>
        <end position="237"/>
    </location>
</feature>
<comment type="similarity">
    <text evidence="2 10">Belongs to the folylpolyglutamate synthase family.</text>
</comment>
<dbReference type="PANTHER" id="PTHR11136:SF16">
    <property type="entry name" value="FOLYLPOLYGLUTAMATE SYNTHASE"/>
    <property type="match status" value="1"/>
</dbReference>
<keyword evidence="5" id="KW-0479">Metal-binding</keyword>
<dbReference type="EMBL" id="OZ021735">
    <property type="protein sequence ID" value="CAK9308907.1"/>
    <property type="molecule type" value="Genomic_DNA"/>
</dbReference>
<evidence type="ECO:0000256" key="1">
    <source>
        <dbReference type="ARBA" id="ARBA00005150"/>
    </source>
</evidence>
<keyword evidence="14" id="KW-1185">Reference proteome</keyword>